<evidence type="ECO:0000313" key="4">
    <source>
        <dbReference type="Proteomes" id="UP001139104"/>
    </source>
</evidence>
<gene>
    <name evidence="3" type="ORF">K2U94_19625</name>
</gene>
<name>A0ABS9ZC39_9HYPH</name>
<organism evidence="3 4">
    <name type="scientific">Candidatus Rhodoblastus alkanivorans</name>
    <dbReference type="NCBI Taxonomy" id="2954117"/>
    <lineage>
        <taxon>Bacteria</taxon>
        <taxon>Pseudomonadati</taxon>
        <taxon>Pseudomonadota</taxon>
        <taxon>Alphaproteobacteria</taxon>
        <taxon>Hyphomicrobiales</taxon>
        <taxon>Rhodoblastaceae</taxon>
        <taxon>Rhodoblastus</taxon>
    </lineage>
</organism>
<comment type="caution">
    <text evidence="3">The sequence shown here is derived from an EMBL/GenBank/DDBJ whole genome shotgun (WGS) entry which is preliminary data.</text>
</comment>
<accession>A0ABS9ZC39</accession>
<feature type="region of interest" description="Disordered" evidence="1">
    <location>
        <begin position="316"/>
        <end position="347"/>
    </location>
</feature>
<reference evidence="3" key="1">
    <citation type="journal article" date="2022" name="ISME J.">
        <title>Identification of active gaseous-alkane degraders at natural gas seeps.</title>
        <authorList>
            <person name="Farhan Ul Haque M."/>
            <person name="Hernandez M."/>
            <person name="Crombie A.T."/>
            <person name="Murrell J.C."/>
        </authorList>
    </citation>
    <scope>NUCLEOTIDE SEQUENCE</scope>
    <source>
        <strain evidence="3">PC2</strain>
    </source>
</reference>
<feature type="domain" description="TniQ" evidence="2">
    <location>
        <begin position="11"/>
        <end position="130"/>
    </location>
</feature>
<evidence type="ECO:0000259" key="2">
    <source>
        <dbReference type="Pfam" id="PF06527"/>
    </source>
</evidence>
<evidence type="ECO:0000313" key="3">
    <source>
        <dbReference type="EMBL" id="MCI4684951.1"/>
    </source>
</evidence>
<proteinExistence type="predicted"/>
<dbReference type="EMBL" id="JAIVFP010000002">
    <property type="protein sequence ID" value="MCI4684951.1"/>
    <property type="molecule type" value="Genomic_DNA"/>
</dbReference>
<evidence type="ECO:0000256" key="1">
    <source>
        <dbReference type="SAM" id="MobiDB-lite"/>
    </source>
</evidence>
<keyword evidence="4" id="KW-1185">Reference proteome</keyword>
<dbReference type="InterPro" id="IPR009492">
    <property type="entry name" value="TniQ"/>
</dbReference>
<dbReference type="Pfam" id="PF06527">
    <property type="entry name" value="TniQ"/>
    <property type="match status" value="1"/>
</dbReference>
<sequence length="347" mass="37717">MSGRPPIKRWPVAPRPAPGERLSSWLARLASLYETTTSGLLDHCGLAGKRATTLERGLQDTESLLLAARTGLTPAALDAMTFREIAPYAQFLISTKTRFLCPECGASPAIRRKDAALPWSFWCSTHENRLRSPARRILRALLPGGTPDLLDRLARRGSARLGAWAEDRDDSLPSVPDLVQFLTIRHRRMAPPSLDEPPVLPQSAQGDNQVIQRPVARQALLVVVPEYDRVAPLLDKPASPALTELARGSILRNYALAIAIARLADDPAAHAARVIAASDAEGEARVHEALRPWPSALRRQVYTHLQRLRAAGPVLSAGAGTSRRGSSEALSYKLRSAQSHNRAPGVS</sequence>
<dbReference type="RefSeq" id="WP_336606187.1">
    <property type="nucleotide sequence ID" value="NZ_JAIVFK010000067.1"/>
</dbReference>
<dbReference type="Proteomes" id="UP001139104">
    <property type="component" value="Unassembled WGS sequence"/>
</dbReference>
<protein>
    <submittedName>
        <fullName evidence="3">TniQ family protein</fullName>
    </submittedName>
</protein>